<name>A0A8X7XNE8_POLSE</name>
<feature type="compositionally biased region" description="Basic and acidic residues" evidence="1">
    <location>
        <begin position="1"/>
        <end position="11"/>
    </location>
</feature>
<dbReference type="PANTHER" id="PTHR34753">
    <property type="entry name" value="TELOMERASE RNA COMPONENT INTERACTING RNASE"/>
    <property type="match status" value="1"/>
</dbReference>
<evidence type="ECO:0000256" key="1">
    <source>
        <dbReference type="SAM" id="MobiDB-lite"/>
    </source>
</evidence>
<dbReference type="EMBL" id="JAATIS010000094">
    <property type="protein sequence ID" value="KAG2471037.1"/>
    <property type="molecule type" value="Genomic_DNA"/>
</dbReference>
<dbReference type="AlphaFoldDB" id="A0A8X7XNE8"/>
<feature type="compositionally biased region" description="Basic and acidic residues" evidence="1">
    <location>
        <begin position="23"/>
        <end position="34"/>
    </location>
</feature>
<sequence length="99" mass="11104">MEEERRRREQQEEQQQPGADGDEATRSQTQEKKGVTSIVGKRRGGAKLALKTGMVAKKQKLETEGDAAKGDAWAKYMAEVKKYKAHQCGDDDKTRPLVK</sequence>
<dbReference type="Proteomes" id="UP000886611">
    <property type="component" value="Unassembled WGS sequence"/>
</dbReference>
<organism evidence="2 3">
    <name type="scientific">Polypterus senegalus</name>
    <name type="common">Senegal bichir</name>
    <dbReference type="NCBI Taxonomy" id="55291"/>
    <lineage>
        <taxon>Eukaryota</taxon>
        <taxon>Metazoa</taxon>
        <taxon>Chordata</taxon>
        <taxon>Craniata</taxon>
        <taxon>Vertebrata</taxon>
        <taxon>Euteleostomi</taxon>
        <taxon>Actinopterygii</taxon>
        <taxon>Polypteriformes</taxon>
        <taxon>Polypteridae</taxon>
        <taxon>Polypterus</taxon>
    </lineage>
</organism>
<protein>
    <submittedName>
        <fullName evidence="2">TRIR RNase</fullName>
    </submittedName>
</protein>
<evidence type="ECO:0000313" key="2">
    <source>
        <dbReference type="EMBL" id="KAG2471037.1"/>
    </source>
</evidence>
<accession>A0A8X7XNE8</accession>
<feature type="non-terminal residue" evidence="2">
    <location>
        <position position="1"/>
    </location>
</feature>
<keyword evidence="3" id="KW-1185">Reference proteome</keyword>
<proteinExistence type="predicted"/>
<reference evidence="2 3" key="1">
    <citation type="journal article" date="2021" name="Cell">
        <title>Tracing the genetic footprints of vertebrate landing in non-teleost ray-finned fishes.</title>
        <authorList>
            <person name="Bi X."/>
            <person name="Wang K."/>
            <person name="Yang L."/>
            <person name="Pan H."/>
            <person name="Jiang H."/>
            <person name="Wei Q."/>
            <person name="Fang M."/>
            <person name="Yu H."/>
            <person name="Zhu C."/>
            <person name="Cai Y."/>
            <person name="He Y."/>
            <person name="Gan X."/>
            <person name="Zeng H."/>
            <person name="Yu D."/>
            <person name="Zhu Y."/>
            <person name="Jiang H."/>
            <person name="Qiu Q."/>
            <person name="Yang H."/>
            <person name="Zhang Y.E."/>
            <person name="Wang W."/>
            <person name="Zhu M."/>
            <person name="He S."/>
            <person name="Zhang G."/>
        </authorList>
    </citation>
    <scope>NUCLEOTIDE SEQUENCE [LARGE SCALE GENOMIC DNA]</scope>
    <source>
        <strain evidence="2">Bchr_013</strain>
    </source>
</reference>
<dbReference type="GO" id="GO:0008409">
    <property type="term" value="F:5'-3' exonuclease activity"/>
    <property type="evidence" value="ECO:0007669"/>
    <property type="project" value="InterPro"/>
</dbReference>
<dbReference type="GO" id="GO:0008408">
    <property type="term" value="F:3'-5' exonuclease activity"/>
    <property type="evidence" value="ECO:0007669"/>
    <property type="project" value="InterPro"/>
</dbReference>
<feature type="non-terminal residue" evidence="2">
    <location>
        <position position="99"/>
    </location>
</feature>
<evidence type="ECO:0000313" key="3">
    <source>
        <dbReference type="Proteomes" id="UP000886611"/>
    </source>
</evidence>
<gene>
    <name evidence="2" type="primary">Trir</name>
    <name evidence="2" type="ORF">GTO96_0005889</name>
</gene>
<feature type="region of interest" description="Disordered" evidence="1">
    <location>
        <begin position="1"/>
        <end position="43"/>
    </location>
</feature>
<comment type="caution">
    <text evidence="2">The sequence shown here is derived from an EMBL/GenBank/DDBJ whole genome shotgun (WGS) entry which is preliminary data.</text>
</comment>
<dbReference type="PANTHER" id="PTHR34753:SF1">
    <property type="entry name" value="TELOMERASE RNA COMPONENT INTERACTING RNASE"/>
    <property type="match status" value="1"/>
</dbReference>
<dbReference type="InterPro" id="IPR038838">
    <property type="entry name" value="TRIR"/>
</dbReference>